<gene>
    <name evidence="1" type="ORF">GCM10017591_04810</name>
</gene>
<evidence type="ECO:0000313" key="1">
    <source>
        <dbReference type="EMBL" id="GLJ94420.1"/>
    </source>
</evidence>
<reference evidence="1" key="1">
    <citation type="journal article" date="2014" name="Int. J. Syst. Evol. Microbiol.">
        <title>Complete genome sequence of Corynebacterium casei LMG S-19264T (=DSM 44701T), isolated from a smear-ripened cheese.</title>
        <authorList>
            <consortium name="US DOE Joint Genome Institute (JGI-PGF)"/>
            <person name="Walter F."/>
            <person name="Albersmeier A."/>
            <person name="Kalinowski J."/>
            <person name="Ruckert C."/>
        </authorList>
    </citation>
    <scope>NUCLEOTIDE SEQUENCE</scope>
    <source>
        <strain evidence="1">VKM Ac-1940</strain>
    </source>
</reference>
<organism evidence="1 2">
    <name type="scientific">Microbacterium dextranolyticum</name>
    <dbReference type="NCBI Taxonomy" id="36806"/>
    <lineage>
        <taxon>Bacteria</taxon>
        <taxon>Bacillati</taxon>
        <taxon>Actinomycetota</taxon>
        <taxon>Actinomycetes</taxon>
        <taxon>Micrococcales</taxon>
        <taxon>Microbacteriaceae</taxon>
        <taxon>Microbacterium</taxon>
    </lineage>
</organism>
<dbReference type="Proteomes" id="UP001142291">
    <property type="component" value="Unassembled WGS sequence"/>
</dbReference>
<comment type="caution">
    <text evidence="1">The sequence shown here is derived from an EMBL/GenBank/DDBJ whole genome shotgun (WGS) entry which is preliminary data.</text>
</comment>
<sequence>MSDPDGRGRIGPDRHAGIDAAHQASFEMLGDELANLTDVASASADVRHDRIQEVGQAMATLVRARTAWLLDQAIARFPRIAEFAADADMPVADVPQTPDALADRLGIDAMLHAYGLDDGSIAMAKKRATDKIYTRRSALQLAIADRIEDAVGIEERWLWPKSRRTEPTSCVAFRLRGGNTIELITDWSPDFGFRLRIKAYENRESKRYSDFDHIALGESWDEATDQEIAEAFARQAIELQRVHPR</sequence>
<name>A0A9W6HKN6_9MICO</name>
<proteinExistence type="predicted"/>
<accession>A0A9W6HKN6</accession>
<evidence type="ECO:0000313" key="2">
    <source>
        <dbReference type="Proteomes" id="UP001142291"/>
    </source>
</evidence>
<keyword evidence="2" id="KW-1185">Reference proteome</keyword>
<dbReference type="EMBL" id="BSER01000002">
    <property type="protein sequence ID" value="GLJ94420.1"/>
    <property type="molecule type" value="Genomic_DNA"/>
</dbReference>
<dbReference type="RefSeq" id="WP_204962918.1">
    <property type="nucleotide sequence ID" value="NZ_BAAAUR010000008.1"/>
</dbReference>
<dbReference type="AlphaFoldDB" id="A0A9W6HKN6"/>
<protein>
    <submittedName>
        <fullName evidence="1">Uncharacterized protein</fullName>
    </submittedName>
</protein>
<reference evidence="1" key="2">
    <citation type="submission" date="2023-01" db="EMBL/GenBank/DDBJ databases">
        <authorList>
            <person name="Sun Q."/>
            <person name="Evtushenko L."/>
        </authorList>
    </citation>
    <scope>NUCLEOTIDE SEQUENCE</scope>
    <source>
        <strain evidence="1">VKM Ac-1940</strain>
    </source>
</reference>